<accession>A0ABS8XGJ1</accession>
<evidence type="ECO:0000313" key="1">
    <source>
        <dbReference type="EMBL" id="MCE4539996.1"/>
    </source>
</evidence>
<dbReference type="RefSeq" id="WP_233394512.1">
    <property type="nucleotide sequence ID" value="NZ_JAJTWT010000012.1"/>
</dbReference>
<dbReference type="EMBL" id="JAJTWT010000012">
    <property type="protein sequence ID" value="MCE4539996.1"/>
    <property type="molecule type" value="Genomic_DNA"/>
</dbReference>
<protein>
    <submittedName>
        <fullName evidence="1">Uncharacterized protein</fullName>
    </submittedName>
</protein>
<evidence type="ECO:0000313" key="2">
    <source>
        <dbReference type="Proteomes" id="UP001201463"/>
    </source>
</evidence>
<gene>
    <name evidence="1" type="ORF">LXT12_22345</name>
</gene>
<reference evidence="1 2" key="1">
    <citation type="submission" date="2021-12" db="EMBL/GenBank/DDBJ databases">
        <title>Genome seq of p7.</title>
        <authorList>
            <person name="Seo T."/>
        </authorList>
    </citation>
    <scope>NUCLEOTIDE SEQUENCE [LARGE SCALE GENOMIC DNA]</scope>
    <source>
        <strain evidence="1 2">P7</strain>
    </source>
</reference>
<dbReference type="Proteomes" id="UP001201463">
    <property type="component" value="Unassembled WGS sequence"/>
</dbReference>
<name>A0ABS8XGJ1_9BURK</name>
<organism evidence="1 2">
    <name type="scientific">Pelomonas caseinilytica</name>
    <dbReference type="NCBI Taxonomy" id="2906763"/>
    <lineage>
        <taxon>Bacteria</taxon>
        <taxon>Pseudomonadati</taxon>
        <taxon>Pseudomonadota</taxon>
        <taxon>Betaproteobacteria</taxon>
        <taxon>Burkholderiales</taxon>
        <taxon>Sphaerotilaceae</taxon>
        <taxon>Roseateles</taxon>
    </lineage>
</organism>
<proteinExistence type="predicted"/>
<sequence length="505" mass="52672">MTMISLAGSRLLDRIGASRAGPISPPRVDEATRRQGAAVVLPMAGAVVSGANGVSTYADPRSSSAASRGIGHVWASPALANDAISIRMAANRAGSIYSLGDQWRGLGGALLKRFGETGENYAQTRVDDSTAPDELAGLAPELRAQRAADIVAAQSAALASVADNGAVATFNVRLQSGLSVELGITVSQGFDGLVGTQVSLESSGAMSVNDRKAVQKLAEGLDRALEGLGQDDVASIDLSGLADYDRTAIDSLDLTVDTHRTHETQRPLESFALHLGGDRSSVTLEGAEGEMHLSVGTQAPPVQATASQRQASLRGVLDRIAAAGQHGQANAALVEQMKSAFMQLQAAAAAHVPAQSSAQVAGDAAASGLADFDAGFGGPTWRLNAAGTARLGGQVSYRLNQQTVVTNQSQGGQSTRQTLSEELSADYRESLDGGMLDVDTGNYSSTRVRDASTVTTLIDSAAGRVKRAQRMVQEQQLKTVAELRHHQVTSERSWPAQRRVLERLA</sequence>
<keyword evidence="2" id="KW-1185">Reference proteome</keyword>
<comment type="caution">
    <text evidence="1">The sequence shown here is derived from an EMBL/GenBank/DDBJ whole genome shotgun (WGS) entry which is preliminary data.</text>
</comment>